<reference evidence="3 4" key="1">
    <citation type="submission" date="2017-03" db="EMBL/GenBank/DDBJ databases">
        <title>Genomes of endolithic fungi from Antarctica.</title>
        <authorList>
            <person name="Coleine C."/>
            <person name="Masonjones S."/>
            <person name="Stajich J.E."/>
        </authorList>
    </citation>
    <scope>NUCLEOTIDE SEQUENCE [LARGE SCALE GENOMIC DNA]</scope>
    <source>
        <strain evidence="3 4">CCFEE 6314</strain>
    </source>
</reference>
<evidence type="ECO:0000313" key="4">
    <source>
        <dbReference type="Proteomes" id="UP000288859"/>
    </source>
</evidence>
<dbReference type="InterPro" id="IPR013094">
    <property type="entry name" value="AB_hydrolase_3"/>
</dbReference>
<dbReference type="Pfam" id="PF07859">
    <property type="entry name" value="Abhydrolase_3"/>
    <property type="match status" value="1"/>
</dbReference>
<sequence>MPEGTPMDLDITYQKIPMRDGYQAEIKIYKDLELLKSMGERGLKAPLMLTAHGGGWMVGDHTVEEGVNRYTAKETGAVVVSIDYRLAPKYRYPQQLHDYYDAFKWCRENSSSLGIDPSMIITCGSSAGGNLAAVLPIMARDIGDSGIIGQLLNSPVLCHPKFFPKDKGYEYNSFVQNANSAPDVYANPLLVESVKNLPATLIQISGQDPLRDEQFAYADKLREGGIPVDVELFPGLPHGFYSFPQLEATTKYFKQSAAWAKKLLASKGWNP</sequence>
<dbReference type="Proteomes" id="UP000288859">
    <property type="component" value="Unassembled WGS sequence"/>
</dbReference>
<dbReference type="InterPro" id="IPR050300">
    <property type="entry name" value="GDXG_lipolytic_enzyme"/>
</dbReference>
<protein>
    <recommendedName>
        <fullName evidence="2">Alpha/beta hydrolase fold-3 domain-containing protein</fullName>
    </recommendedName>
</protein>
<keyword evidence="1" id="KW-0378">Hydrolase</keyword>
<dbReference type="PANTHER" id="PTHR48081">
    <property type="entry name" value="AB HYDROLASE SUPERFAMILY PROTEIN C4A8.06C"/>
    <property type="match status" value="1"/>
</dbReference>
<organism evidence="3 4">
    <name type="scientific">Exophiala mesophila</name>
    <name type="common">Black yeast-like fungus</name>
    <dbReference type="NCBI Taxonomy" id="212818"/>
    <lineage>
        <taxon>Eukaryota</taxon>
        <taxon>Fungi</taxon>
        <taxon>Dikarya</taxon>
        <taxon>Ascomycota</taxon>
        <taxon>Pezizomycotina</taxon>
        <taxon>Eurotiomycetes</taxon>
        <taxon>Chaetothyriomycetidae</taxon>
        <taxon>Chaetothyriales</taxon>
        <taxon>Herpotrichiellaceae</taxon>
        <taxon>Exophiala</taxon>
    </lineage>
</organism>
<dbReference type="SUPFAM" id="SSF53474">
    <property type="entry name" value="alpha/beta-Hydrolases"/>
    <property type="match status" value="1"/>
</dbReference>
<accession>A0A438MZL3</accession>
<gene>
    <name evidence="3" type="ORF">B0A52_07096</name>
</gene>
<evidence type="ECO:0000259" key="2">
    <source>
        <dbReference type="Pfam" id="PF07859"/>
    </source>
</evidence>
<dbReference type="AlphaFoldDB" id="A0A438MZL3"/>
<dbReference type="VEuPathDB" id="FungiDB:PV10_04530"/>
<proteinExistence type="predicted"/>
<dbReference type="OrthoDB" id="408631at2759"/>
<dbReference type="GO" id="GO:0016787">
    <property type="term" value="F:hydrolase activity"/>
    <property type="evidence" value="ECO:0007669"/>
    <property type="project" value="UniProtKB-KW"/>
</dbReference>
<dbReference type="Gene3D" id="3.40.50.1820">
    <property type="entry name" value="alpha/beta hydrolase"/>
    <property type="match status" value="1"/>
</dbReference>
<feature type="domain" description="Alpha/beta hydrolase fold-3" evidence="2">
    <location>
        <begin position="49"/>
        <end position="241"/>
    </location>
</feature>
<name>A0A438MZL3_EXOME</name>
<evidence type="ECO:0000256" key="1">
    <source>
        <dbReference type="ARBA" id="ARBA00022801"/>
    </source>
</evidence>
<comment type="caution">
    <text evidence="3">The sequence shown here is derived from an EMBL/GenBank/DDBJ whole genome shotgun (WGS) entry which is preliminary data.</text>
</comment>
<dbReference type="InterPro" id="IPR029058">
    <property type="entry name" value="AB_hydrolase_fold"/>
</dbReference>
<dbReference type="EMBL" id="NAJM01000036">
    <property type="protein sequence ID" value="RVX68669.1"/>
    <property type="molecule type" value="Genomic_DNA"/>
</dbReference>
<dbReference type="PANTHER" id="PTHR48081:SF8">
    <property type="entry name" value="ALPHA_BETA HYDROLASE FOLD-3 DOMAIN-CONTAINING PROTEIN-RELATED"/>
    <property type="match status" value="1"/>
</dbReference>
<evidence type="ECO:0000313" key="3">
    <source>
        <dbReference type="EMBL" id="RVX68669.1"/>
    </source>
</evidence>